<dbReference type="SUPFAM" id="SSF52833">
    <property type="entry name" value="Thioredoxin-like"/>
    <property type="match status" value="1"/>
</dbReference>
<dbReference type="Pfam" id="PF06999">
    <property type="entry name" value="Suc_Fer-like"/>
    <property type="match status" value="1"/>
</dbReference>
<keyword evidence="2" id="KW-1185">Reference proteome</keyword>
<dbReference type="AlphaFoldDB" id="A0A1D2VRE1"/>
<feature type="non-terminal residue" evidence="1">
    <location>
        <position position="1"/>
    </location>
</feature>
<gene>
    <name evidence="1" type="ORF">ASCRUDRAFT_19300</name>
</gene>
<dbReference type="InParanoid" id="A0A1D2VRE1"/>
<evidence type="ECO:0008006" key="3">
    <source>
        <dbReference type="Google" id="ProtNLM"/>
    </source>
</evidence>
<dbReference type="STRING" id="1344418.A0A1D2VRE1"/>
<reference evidence="2" key="1">
    <citation type="submission" date="2016-05" db="EMBL/GenBank/DDBJ databases">
        <title>Comparative genomics of biotechnologically important yeasts.</title>
        <authorList>
            <consortium name="DOE Joint Genome Institute"/>
            <person name="Riley R."/>
            <person name="Haridas S."/>
            <person name="Wolfe K.H."/>
            <person name="Lopes M.R."/>
            <person name="Hittinger C.T."/>
            <person name="Goker M."/>
            <person name="Salamov A."/>
            <person name="Wisecaver J."/>
            <person name="Long T.M."/>
            <person name="Aerts A.L."/>
            <person name="Barry K."/>
            <person name="Choi C."/>
            <person name="Clum A."/>
            <person name="Coughlan A.Y."/>
            <person name="Deshpande S."/>
            <person name="Douglass A.P."/>
            <person name="Hanson S.J."/>
            <person name="Klenk H.-P."/>
            <person name="Labutti K."/>
            <person name="Lapidus A."/>
            <person name="Lindquist E."/>
            <person name="Lipzen A."/>
            <person name="Meier-Kolthoff J.P."/>
            <person name="Ohm R.A."/>
            <person name="Otillar R.P."/>
            <person name="Pangilinan J."/>
            <person name="Peng Y."/>
            <person name="Rokas A."/>
            <person name="Rosa C.A."/>
            <person name="Scheuner C."/>
            <person name="Sibirny A.A."/>
            <person name="Slot J.C."/>
            <person name="Stielow J.B."/>
            <person name="Sun H."/>
            <person name="Kurtzman C.P."/>
            <person name="Blackwell M."/>
            <person name="Grigoriev I.V."/>
            <person name="Jeffries T.W."/>
        </authorList>
    </citation>
    <scope>NUCLEOTIDE SEQUENCE [LARGE SCALE GENOMIC DNA]</scope>
    <source>
        <strain evidence="2">DSM 1968</strain>
    </source>
</reference>
<dbReference type="RefSeq" id="XP_020050490.1">
    <property type="nucleotide sequence ID" value="XM_020189580.1"/>
</dbReference>
<accession>A0A1D2VRE1</accession>
<dbReference type="InterPro" id="IPR009737">
    <property type="entry name" value="Aim32/Apd1-like"/>
</dbReference>
<sequence>SNCSSCGTCTTKFPDSVMKKINFNSTQGFQKKNDTVLHIIIATNQSDWDHDPFLNVSPLSPNSHSSNIVKLVKSWCDNSDNSSKINGKIKCSVSDIPFDDLDQDSYEKKSTNILILPFFIWVKKIHISNCTQILNLILDNYLNYINDLNTNSNLNKINLTNLIQNLNSNYNFGKSEIQLSNNRSYIFLCSHKTRDKRCGITAPIIKKEINLYLKELDLYRSSNDDRPGGINVYYVNHVGGHKFAANMLIFNKTGEIIWLGKLIPKNVRPVIDQSVLNGKIFPEFLRSATK</sequence>
<dbReference type="InterPro" id="IPR036249">
    <property type="entry name" value="Thioredoxin-like_sf"/>
</dbReference>
<dbReference type="PANTHER" id="PTHR31902:SF14">
    <property type="entry name" value="ACTIN PATCHES DISTAL PROTEIN 1"/>
    <property type="match status" value="1"/>
</dbReference>
<name>A0A1D2VRE1_9ASCO</name>
<dbReference type="PANTHER" id="PTHR31902">
    <property type="entry name" value="ACTIN PATCHES DISTAL PROTEIN 1"/>
    <property type="match status" value="1"/>
</dbReference>
<dbReference type="Gene3D" id="3.40.30.10">
    <property type="entry name" value="Glutaredoxin"/>
    <property type="match status" value="1"/>
</dbReference>
<dbReference type="CDD" id="cd03062">
    <property type="entry name" value="TRX_Fd_Sucrase"/>
    <property type="match status" value="1"/>
</dbReference>
<organism evidence="1 2">
    <name type="scientific">Ascoidea rubescens DSM 1968</name>
    <dbReference type="NCBI Taxonomy" id="1344418"/>
    <lineage>
        <taxon>Eukaryota</taxon>
        <taxon>Fungi</taxon>
        <taxon>Dikarya</taxon>
        <taxon>Ascomycota</taxon>
        <taxon>Saccharomycotina</taxon>
        <taxon>Saccharomycetes</taxon>
        <taxon>Ascoideaceae</taxon>
        <taxon>Ascoidea</taxon>
    </lineage>
</organism>
<dbReference type="FunCoup" id="A0A1D2VRE1">
    <property type="interactions" value="34"/>
</dbReference>
<evidence type="ECO:0000313" key="1">
    <source>
        <dbReference type="EMBL" id="ODV64183.1"/>
    </source>
</evidence>
<dbReference type="OrthoDB" id="10253744at2759"/>
<protein>
    <recommendedName>
        <fullName evidence="3">Sucraseferredoxin-like protein</fullName>
    </recommendedName>
</protein>
<evidence type="ECO:0000313" key="2">
    <source>
        <dbReference type="Proteomes" id="UP000095038"/>
    </source>
</evidence>
<feature type="non-terminal residue" evidence="1">
    <location>
        <position position="290"/>
    </location>
</feature>
<dbReference type="GeneID" id="30963216"/>
<dbReference type="Proteomes" id="UP000095038">
    <property type="component" value="Unassembled WGS sequence"/>
</dbReference>
<proteinExistence type="predicted"/>
<dbReference type="EMBL" id="KV454475">
    <property type="protein sequence ID" value="ODV64183.1"/>
    <property type="molecule type" value="Genomic_DNA"/>
</dbReference>